<feature type="transmembrane region" description="Helical" evidence="1">
    <location>
        <begin position="111"/>
        <end position="129"/>
    </location>
</feature>
<dbReference type="Proteomes" id="UP000664417">
    <property type="component" value="Unassembled WGS sequence"/>
</dbReference>
<keyword evidence="1" id="KW-0812">Transmembrane</keyword>
<dbReference type="EMBL" id="JAFREP010000015">
    <property type="protein sequence ID" value="MBO1319934.1"/>
    <property type="molecule type" value="Genomic_DNA"/>
</dbReference>
<keyword evidence="1" id="KW-1133">Transmembrane helix</keyword>
<protein>
    <submittedName>
        <fullName evidence="2">Uncharacterized protein</fullName>
    </submittedName>
</protein>
<proteinExistence type="predicted"/>
<evidence type="ECO:0000313" key="2">
    <source>
        <dbReference type="EMBL" id="MBO1319934.1"/>
    </source>
</evidence>
<keyword evidence="1" id="KW-0472">Membrane</keyword>
<feature type="transmembrane region" description="Helical" evidence="1">
    <location>
        <begin position="174"/>
        <end position="193"/>
    </location>
</feature>
<organism evidence="2 3">
    <name type="scientific">Acanthopleuribacter pedis</name>
    <dbReference type="NCBI Taxonomy" id="442870"/>
    <lineage>
        <taxon>Bacteria</taxon>
        <taxon>Pseudomonadati</taxon>
        <taxon>Acidobacteriota</taxon>
        <taxon>Holophagae</taxon>
        <taxon>Acanthopleuribacterales</taxon>
        <taxon>Acanthopleuribacteraceae</taxon>
        <taxon>Acanthopleuribacter</taxon>
    </lineage>
</organism>
<evidence type="ECO:0000313" key="3">
    <source>
        <dbReference type="Proteomes" id="UP000664417"/>
    </source>
</evidence>
<feature type="transmembrane region" description="Helical" evidence="1">
    <location>
        <begin position="17"/>
        <end position="34"/>
    </location>
</feature>
<sequence length="199" mass="22605">MTKNEIYQQLPSVLRRLFTWGLGGSVLFLAFWYYGGLNLWGSVIAWLLSFAPGLGEISFRAGGSNDAAILCDALIDGMYDVQITFPVNILNLTIIEVITLLAIFPADRREAMLKTGLLSFFFLPLYHVAHSWLQLYKMKIGPDVANQIGIFWDETTWFLVIHKLGSFDVFLVRYWGGIPIFILAFMVQHFLAFPRKATT</sequence>
<accession>A0A8J7U4M2</accession>
<feature type="transmembrane region" description="Helical" evidence="1">
    <location>
        <begin position="83"/>
        <end position="104"/>
    </location>
</feature>
<gene>
    <name evidence="2" type="ORF">J3U88_15765</name>
</gene>
<evidence type="ECO:0000256" key="1">
    <source>
        <dbReference type="SAM" id="Phobius"/>
    </source>
</evidence>
<reference evidence="2" key="1">
    <citation type="submission" date="2021-03" db="EMBL/GenBank/DDBJ databases">
        <authorList>
            <person name="Wang G."/>
        </authorList>
    </citation>
    <scope>NUCLEOTIDE SEQUENCE</scope>
    <source>
        <strain evidence="2">KCTC 12899</strain>
    </source>
</reference>
<dbReference type="AlphaFoldDB" id="A0A8J7U4M2"/>
<dbReference type="RefSeq" id="WP_207859889.1">
    <property type="nucleotide sequence ID" value="NZ_JAFREP010000015.1"/>
</dbReference>
<comment type="caution">
    <text evidence="2">The sequence shown here is derived from an EMBL/GenBank/DDBJ whole genome shotgun (WGS) entry which is preliminary data.</text>
</comment>
<keyword evidence="3" id="KW-1185">Reference proteome</keyword>
<name>A0A8J7U4M2_9BACT</name>